<reference evidence="3" key="2">
    <citation type="submission" date="2021-10" db="EMBL/GenBank/DDBJ databases">
        <title>Phylogenomics reveals ancestral predisposition of the termite-cultivated fungus Termitomyces towards a domesticated lifestyle.</title>
        <authorList>
            <person name="Auxier B."/>
            <person name="Grum-Grzhimaylo A."/>
            <person name="Cardenas M.E."/>
            <person name="Lodge J.D."/>
            <person name="Laessoe T."/>
            <person name="Pedersen O."/>
            <person name="Smith M.E."/>
            <person name="Kuyper T.W."/>
            <person name="Franco-Molano E.A."/>
            <person name="Baroni T.J."/>
            <person name="Aanen D.K."/>
        </authorList>
    </citation>
    <scope>NUCLEOTIDE SEQUENCE</scope>
    <source>
        <strain evidence="3">AP01</strain>
        <tissue evidence="3">Mycelium</tissue>
    </source>
</reference>
<dbReference type="InterPro" id="IPR051726">
    <property type="entry name" value="Chitin_Synth_Reg"/>
</dbReference>
<dbReference type="SUPFAM" id="SSF81901">
    <property type="entry name" value="HCP-like"/>
    <property type="match status" value="1"/>
</dbReference>
<dbReference type="Gene3D" id="1.25.40.10">
    <property type="entry name" value="Tetratricopeptide repeat domain"/>
    <property type="match status" value="1"/>
</dbReference>
<dbReference type="InterPro" id="IPR011990">
    <property type="entry name" value="TPR-like_helical_dom_sf"/>
</dbReference>
<gene>
    <name evidence="3" type="ORF">DXG03_003756</name>
</gene>
<proteinExistence type="predicted"/>
<protein>
    <submittedName>
        <fullName evidence="3">Uncharacterized protein</fullName>
    </submittedName>
</protein>
<evidence type="ECO:0000256" key="2">
    <source>
        <dbReference type="SAM" id="MobiDB-lite"/>
    </source>
</evidence>
<keyword evidence="4" id="KW-1185">Reference proteome</keyword>
<evidence type="ECO:0000256" key="1">
    <source>
        <dbReference type="ARBA" id="ARBA00022737"/>
    </source>
</evidence>
<dbReference type="Proteomes" id="UP000775547">
    <property type="component" value="Unassembled WGS sequence"/>
</dbReference>
<dbReference type="PANTHER" id="PTHR46430">
    <property type="entry name" value="PROTEIN SKT5-RELATED"/>
    <property type="match status" value="1"/>
</dbReference>
<keyword evidence="1" id="KW-0677">Repeat</keyword>
<sequence length="249" mass="27273">MARNLDKHSGLNYTPASGLSPLLPLQDANWSPWAGNQPAPFPSLPNSNRLPRITISSPESTLQPARQSIAASSTGPILTIPTIPTVATLQPNVPNIHDPTFDPALKVAWVRDVLSLVERTVKTPEPPVPAVIRDFALLRLAQVAIKTLLQIANSETQPLPPYVVEAIFLRGKLTWHGTHPKQVPLNPRAAVRDFKTAAKAGYAPAWFFRGIYYENIKMASRALQCFKRGMELGDAMSMFVRGDNNVAQS</sequence>
<comment type="caution">
    <text evidence="3">The sequence shown here is derived from an EMBL/GenBank/DDBJ whole genome shotgun (WGS) entry which is preliminary data.</text>
</comment>
<feature type="compositionally biased region" description="Polar residues" evidence="2">
    <location>
        <begin position="44"/>
        <end position="61"/>
    </location>
</feature>
<dbReference type="OrthoDB" id="272077at2759"/>
<dbReference type="EMBL" id="JABCKV010000222">
    <property type="protein sequence ID" value="KAG5642030.1"/>
    <property type="molecule type" value="Genomic_DNA"/>
</dbReference>
<evidence type="ECO:0000313" key="4">
    <source>
        <dbReference type="Proteomes" id="UP000775547"/>
    </source>
</evidence>
<dbReference type="AlphaFoldDB" id="A0A9P7KAL7"/>
<feature type="region of interest" description="Disordered" evidence="2">
    <location>
        <begin position="34"/>
        <end position="61"/>
    </location>
</feature>
<name>A0A9P7KAL7_9AGAR</name>
<evidence type="ECO:0000313" key="3">
    <source>
        <dbReference type="EMBL" id="KAG5642030.1"/>
    </source>
</evidence>
<organism evidence="3 4">
    <name type="scientific">Asterophora parasitica</name>
    <dbReference type="NCBI Taxonomy" id="117018"/>
    <lineage>
        <taxon>Eukaryota</taxon>
        <taxon>Fungi</taxon>
        <taxon>Dikarya</taxon>
        <taxon>Basidiomycota</taxon>
        <taxon>Agaricomycotina</taxon>
        <taxon>Agaricomycetes</taxon>
        <taxon>Agaricomycetidae</taxon>
        <taxon>Agaricales</taxon>
        <taxon>Tricholomatineae</taxon>
        <taxon>Lyophyllaceae</taxon>
        <taxon>Asterophora</taxon>
    </lineage>
</organism>
<accession>A0A9P7KAL7</accession>
<dbReference type="PANTHER" id="PTHR46430:SF2">
    <property type="entry name" value="CHITIN SYNTHASE REGULATORY FACTOR 4"/>
    <property type="match status" value="1"/>
</dbReference>
<reference evidence="3" key="1">
    <citation type="submission" date="2020-07" db="EMBL/GenBank/DDBJ databases">
        <authorList>
            <person name="Nieuwenhuis M."/>
            <person name="Van De Peppel L.J.J."/>
        </authorList>
    </citation>
    <scope>NUCLEOTIDE SEQUENCE</scope>
    <source>
        <strain evidence="3">AP01</strain>
        <tissue evidence="3">Mycelium</tissue>
    </source>
</reference>